<gene>
    <name evidence="12" type="primary">moaA</name>
    <name evidence="14" type="ORF">THITH_01340</name>
</gene>
<feature type="binding site" evidence="12">
    <location>
        <position position="256"/>
    </location>
    <ligand>
        <name>[4Fe-4S] cluster</name>
        <dbReference type="ChEBI" id="CHEBI:49883"/>
        <label>2</label>
        <note>4Fe-4S-substrate</note>
    </ligand>
</feature>
<dbReference type="GO" id="GO:1904047">
    <property type="term" value="F:S-adenosyl-L-methionine binding"/>
    <property type="evidence" value="ECO:0007669"/>
    <property type="project" value="UniProtKB-UniRule"/>
</dbReference>
<evidence type="ECO:0000256" key="10">
    <source>
        <dbReference type="ARBA" id="ARBA00023239"/>
    </source>
</evidence>
<dbReference type="GO" id="GO:0006777">
    <property type="term" value="P:Mo-molybdopterin cofactor biosynthetic process"/>
    <property type="evidence" value="ECO:0007669"/>
    <property type="project" value="UniProtKB-UniRule"/>
</dbReference>
<dbReference type="SFLD" id="SFLDS00029">
    <property type="entry name" value="Radical_SAM"/>
    <property type="match status" value="1"/>
</dbReference>
<dbReference type="Pfam" id="PF04055">
    <property type="entry name" value="Radical_SAM"/>
    <property type="match status" value="1"/>
</dbReference>
<feature type="binding site" evidence="12">
    <location>
        <position position="25"/>
    </location>
    <ligand>
        <name>[4Fe-4S] cluster</name>
        <dbReference type="ChEBI" id="CHEBI:49883"/>
        <label>1</label>
        <note>4Fe-4S-S-AdoMet</note>
    </ligand>
</feature>
<dbReference type="PANTHER" id="PTHR22960">
    <property type="entry name" value="MOLYBDOPTERIN COFACTOR SYNTHESIS PROTEIN A"/>
    <property type="match status" value="1"/>
</dbReference>
<dbReference type="GO" id="GO:0051539">
    <property type="term" value="F:4 iron, 4 sulfur cluster binding"/>
    <property type="evidence" value="ECO:0007669"/>
    <property type="project" value="UniProtKB-UniRule"/>
</dbReference>
<feature type="binding site" evidence="12">
    <location>
        <position position="159"/>
    </location>
    <ligand>
        <name>GTP</name>
        <dbReference type="ChEBI" id="CHEBI:37565"/>
    </ligand>
</feature>
<keyword evidence="8 12" id="KW-0342">GTP-binding</keyword>
<protein>
    <recommendedName>
        <fullName evidence="1 12">GTP 3',8-cyclase</fullName>
        <ecNumber evidence="1 12">4.1.99.22</ecNumber>
    </recommendedName>
    <alternativeName>
        <fullName evidence="12">Molybdenum cofactor biosynthesis protein A</fullName>
    </alternativeName>
</protein>
<comment type="subunit">
    <text evidence="12">Monomer and homodimer.</text>
</comment>
<dbReference type="GO" id="GO:0046872">
    <property type="term" value="F:metal ion binding"/>
    <property type="evidence" value="ECO:0007669"/>
    <property type="project" value="UniProtKB-KW"/>
</dbReference>
<dbReference type="SMART" id="SM00729">
    <property type="entry name" value="Elp3"/>
    <property type="match status" value="1"/>
</dbReference>
<evidence type="ECO:0000256" key="11">
    <source>
        <dbReference type="ARBA" id="ARBA00048697"/>
    </source>
</evidence>
<evidence type="ECO:0000256" key="5">
    <source>
        <dbReference type="ARBA" id="ARBA00022741"/>
    </source>
</evidence>
<dbReference type="UniPathway" id="UPA00344"/>
<keyword evidence="10 12" id="KW-0456">Lyase</keyword>
<evidence type="ECO:0000256" key="7">
    <source>
        <dbReference type="ARBA" id="ARBA00023014"/>
    </source>
</evidence>
<feature type="binding site" evidence="12">
    <location>
        <position position="18"/>
    </location>
    <ligand>
        <name>GTP</name>
        <dbReference type="ChEBI" id="CHEBI:37565"/>
    </ligand>
</feature>
<dbReference type="GO" id="GO:0005525">
    <property type="term" value="F:GTP binding"/>
    <property type="evidence" value="ECO:0007669"/>
    <property type="project" value="UniProtKB-UniRule"/>
</dbReference>
<reference evidence="14 15" key="1">
    <citation type="submission" date="2013-12" db="EMBL/GenBank/DDBJ databases">
        <authorList>
            <consortium name="DOE Joint Genome Institute"/>
            <person name="Muyzer G."/>
            <person name="Huntemann M."/>
            <person name="Han J."/>
            <person name="Chen A."/>
            <person name="Kyrpides N."/>
            <person name="Mavromatis K."/>
            <person name="Markowitz V."/>
            <person name="Palaniappan K."/>
            <person name="Ivanova N."/>
            <person name="Schaumberg A."/>
            <person name="Pati A."/>
            <person name="Liolios K."/>
            <person name="Nordberg H.P."/>
            <person name="Cantor M.N."/>
            <person name="Hua S.X."/>
            <person name="Woyke T."/>
        </authorList>
    </citation>
    <scope>NUCLEOTIDE SEQUENCE [LARGE SCALE GENOMIC DNA]</scope>
    <source>
        <strain evidence="14 15">ARh 1</strain>
    </source>
</reference>
<evidence type="ECO:0000256" key="8">
    <source>
        <dbReference type="ARBA" id="ARBA00023134"/>
    </source>
</evidence>
<dbReference type="PROSITE" id="PS01305">
    <property type="entry name" value="MOAA_NIFB_PQQE"/>
    <property type="match status" value="1"/>
</dbReference>
<proteinExistence type="inferred from homology"/>
<dbReference type="CDD" id="cd01335">
    <property type="entry name" value="Radical_SAM"/>
    <property type="match status" value="1"/>
</dbReference>
<organism evidence="14 15">
    <name type="scientific">Thioalkalivibrio paradoxus ARh 1</name>
    <dbReference type="NCBI Taxonomy" id="713585"/>
    <lineage>
        <taxon>Bacteria</taxon>
        <taxon>Pseudomonadati</taxon>
        <taxon>Pseudomonadota</taxon>
        <taxon>Gammaproteobacteria</taxon>
        <taxon>Chromatiales</taxon>
        <taxon>Ectothiorhodospiraceae</taxon>
        <taxon>Thioalkalivibrio</taxon>
    </lineage>
</organism>
<keyword evidence="7 12" id="KW-0411">Iron-sulfur</keyword>
<dbReference type="KEGG" id="tti:THITH_01340"/>
<dbReference type="InterPro" id="IPR050105">
    <property type="entry name" value="MoCo_biosynth_MoaA/MoaC"/>
</dbReference>
<dbReference type="InterPro" id="IPR007197">
    <property type="entry name" value="rSAM"/>
</dbReference>
<dbReference type="AlphaFoldDB" id="W0DJH0"/>
<dbReference type="GO" id="GO:0061798">
    <property type="term" value="F:GTP 3',8'-cyclase activity"/>
    <property type="evidence" value="ECO:0007669"/>
    <property type="project" value="UniProtKB-UniRule"/>
</dbReference>
<dbReference type="Proteomes" id="UP000005289">
    <property type="component" value="Chromosome"/>
</dbReference>
<dbReference type="OrthoDB" id="9763993at2"/>
<feature type="binding site" evidence="12">
    <location>
        <position position="68"/>
    </location>
    <ligand>
        <name>GTP</name>
        <dbReference type="ChEBI" id="CHEBI:37565"/>
    </ligand>
</feature>
<keyword evidence="4 12" id="KW-0479">Metal-binding</keyword>
<dbReference type="SUPFAM" id="SSF102114">
    <property type="entry name" value="Radical SAM enzymes"/>
    <property type="match status" value="1"/>
</dbReference>
<evidence type="ECO:0000259" key="13">
    <source>
        <dbReference type="PROSITE" id="PS51918"/>
    </source>
</evidence>
<name>W0DJH0_9GAMM</name>
<feature type="binding site" evidence="12">
    <location>
        <begin position="261"/>
        <end position="263"/>
    </location>
    <ligand>
        <name>GTP</name>
        <dbReference type="ChEBI" id="CHEBI:37565"/>
    </ligand>
</feature>
<keyword evidence="15" id="KW-1185">Reference proteome</keyword>
<dbReference type="InterPro" id="IPR006638">
    <property type="entry name" value="Elp3/MiaA/NifB-like_rSAM"/>
</dbReference>
<dbReference type="PANTHER" id="PTHR22960:SF0">
    <property type="entry name" value="MOLYBDENUM COFACTOR BIOSYNTHESIS PROTEIN 1"/>
    <property type="match status" value="1"/>
</dbReference>
<keyword evidence="5 12" id="KW-0547">Nucleotide-binding</keyword>
<dbReference type="GO" id="GO:0061799">
    <property type="term" value="F:cyclic pyranopterin monophosphate synthase activity"/>
    <property type="evidence" value="ECO:0007669"/>
    <property type="project" value="TreeGrafter"/>
</dbReference>
<sequence>MSDHALTDPFGRRIEYVRVSVTDRCDLRCFYCMPRGFRDFEEPGHWLTFDELERVMAAFARLGTRRIRLTGGEPLVRRNLPALARRLSALPGVDDISLSTNATRLAREAGALHDAGVRRINVSLDSLKPGVFRQVTGGKLEKVLDGLMAAKAAGFRPIKINMVMMGGINDGEAEDMVEFCLEHGFTLRFIETMPMGDTGREASGHFVDLQHLKARLARRFDLLPGVMPGGGPARYVQVAGTDLHIGFITPISQHFCATCNRVRLSVDGTIYTCLGNEHSLQLRPRLRAGCSDADIDDAIREAIALKPERHEFREKPEKVLRFMSMTGG</sequence>
<evidence type="ECO:0000256" key="6">
    <source>
        <dbReference type="ARBA" id="ARBA00023004"/>
    </source>
</evidence>
<dbReference type="HOGENOM" id="CLU_009273_0_1_6"/>
<feature type="domain" description="Radical SAM core" evidence="13">
    <location>
        <begin position="9"/>
        <end position="233"/>
    </location>
</feature>
<feature type="binding site" evidence="12">
    <location>
        <position position="273"/>
    </location>
    <ligand>
        <name>[4Fe-4S] cluster</name>
        <dbReference type="ChEBI" id="CHEBI:49883"/>
        <label>2</label>
        <note>4Fe-4S-substrate</note>
    </ligand>
</feature>
<comment type="similarity">
    <text evidence="12">Belongs to the radical SAM superfamily. MoaA family.</text>
</comment>
<dbReference type="Pfam" id="PF06463">
    <property type="entry name" value="Mob_synth_C"/>
    <property type="match status" value="1"/>
</dbReference>
<dbReference type="EMBL" id="CP007029">
    <property type="protein sequence ID" value="AHE97143.1"/>
    <property type="molecule type" value="Genomic_DNA"/>
</dbReference>
<feature type="binding site" evidence="12">
    <location>
        <position position="72"/>
    </location>
    <ligand>
        <name>S-adenosyl-L-methionine</name>
        <dbReference type="ChEBI" id="CHEBI:59789"/>
    </ligand>
</feature>
<evidence type="ECO:0000256" key="9">
    <source>
        <dbReference type="ARBA" id="ARBA00023150"/>
    </source>
</evidence>
<accession>W0DJH0</accession>
<dbReference type="Gene3D" id="3.20.20.70">
    <property type="entry name" value="Aldolase class I"/>
    <property type="match status" value="1"/>
</dbReference>
<feature type="binding site" evidence="12">
    <location>
        <position position="193"/>
    </location>
    <ligand>
        <name>S-adenosyl-L-methionine</name>
        <dbReference type="ChEBI" id="CHEBI:59789"/>
    </ligand>
</feature>
<dbReference type="NCBIfam" id="TIGR02666">
    <property type="entry name" value="moaA"/>
    <property type="match status" value="1"/>
</dbReference>
<feature type="binding site" evidence="12">
    <location>
        <position position="123"/>
    </location>
    <ligand>
        <name>S-adenosyl-L-methionine</name>
        <dbReference type="ChEBI" id="CHEBI:59789"/>
    </ligand>
</feature>
<evidence type="ECO:0000256" key="3">
    <source>
        <dbReference type="ARBA" id="ARBA00022691"/>
    </source>
</evidence>
<dbReference type="InterPro" id="IPR013483">
    <property type="entry name" value="MoaA"/>
</dbReference>
<dbReference type="CDD" id="cd21117">
    <property type="entry name" value="Twitch_MoaA"/>
    <property type="match status" value="1"/>
</dbReference>
<feature type="binding site" evidence="12">
    <location>
        <position position="32"/>
    </location>
    <ligand>
        <name>[4Fe-4S] cluster</name>
        <dbReference type="ChEBI" id="CHEBI:49883"/>
        <label>1</label>
        <note>4Fe-4S-S-AdoMet</note>
    </ligand>
</feature>
<evidence type="ECO:0000256" key="2">
    <source>
        <dbReference type="ARBA" id="ARBA00022485"/>
    </source>
</evidence>
<comment type="function">
    <text evidence="12">Catalyzes the cyclization of GTP to (8S)-3',8-cyclo-7,8-dihydroguanosine 5'-triphosphate.</text>
</comment>
<dbReference type="InterPro" id="IPR010505">
    <property type="entry name" value="MoaA_twitch"/>
</dbReference>
<comment type="catalytic activity">
    <reaction evidence="11 12">
        <text>GTP + AH2 + S-adenosyl-L-methionine = (8S)-3',8-cyclo-7,8-dihydroguanosine 5'-triphosphate + 5'-deoxyadenosine + L-methionine + A + H(+)</text>
        <dbReference type="Rhea" id="RHEA:49576"/>
        <dbReference type="ChEBI" id="CHEBI:13193"/>
        <dbReference type="ChEBI" id="CHEBI:15378"/>
        <dbReference type="ChEBI" id="CHEBI:17319"/>
        <dbReference type="ChEBI" id="CHEBI:17499"/>
        <dbReference type="ChEBI" id="CHEBI:37565"/>
        <dbReference type="ChEBI" id="CHEBI:57844"/>
        <dbReference type="ChEBI" id="CHEBI:59789"/>
        <dbReference type="ChEBI" id="CHEBI:131766"/>
        <dbReference type="EC" id="4.1.99.22"/>
    </reaction>
</comment>
<feature type="binding site" evidence="12">
    <location>
        <position position="29"/>
    </location>
    <ligand>
        <name>[4Fe-4S] cluster</name>
        <dbReference type="ChEBI" id="CHEBI:49883"/>
        <label>1</label>
        <note>4Fe-4S-S-AdoMet</note>
    </ligand>
</feature>
<feature type="binding site" evidence="12">
    <location>
        <position position="99"/>
    </location>
    <ligand>
        <name>GTP</name>
        <dbReference type="ChEBI" id="CHEBI:37565"/>
    </ligand>
</feature>
<dbReference type="EC" id="4.1.99.22" evidence="1 12"/>
<keyword evidence="6 12" id="KW-0408">Iron</keyword>
<evidence type="ECO:0000313" key="15">
    <source>
        <dbReference type="Proteomes" id="UP000005289"/>
    </source>
</evidence>
<evidence type="ECO:0000313" key="14">
    <source>
        <dbReference type="EMBL" id="AHE97143.1"/>
    </source>
</evidence>
<dbReference type="SFLD" id="SFLDG01386">
    <property type="entry name" value="main_SPASM_domain-containing"/>
    <property type="match status" value="1"/>
</dbReference>
<dbReference type="STRING" id="713585.THITH_01340"/>
<feature type="binding site" evidence="12">
    <location>
        <position position="259"/>
    </location>
    <ligand>
        <name>[4Fe-4S] cluster</name>
        <dbReference type="ChEBI" id="CHEBI:49883"/>
        <label>2</label>
        <note>4Fe-4S-substrate</note>
    </ligand>
</feature>
<dbReference type="RefSeq" id="WP_006746325.1">
    <property type="nucleotide sequence ID" value="NZ_CP007029.1"/>
</dbReference>
<dbReference type="HAMAP" id="MF_01225_B">
    <property type="entry name" value="MoaA_B"/>
    <property type="match status" value="1"/>
</dbReference>
<evidence type="ECO:0000256" key="12">
    <source>
        <dbReference type="HAMAP-Rule" id="MF_01225"/>
    </source>
</evidence>
<dbReference type="SFLD" id="SFLDG01067">
    <property type="entry name" value="SPASM/twitch_domain_containing"/>
    <property type="match status" value="1"/>
</dbReference>
<comment type="cofactor">
    <cofactor evidence="12">
        <name>[4Fe-4S] cluster</name>
        <dbReference type="ChEBI" id="CHEBI:49883"/>
    </cofactor>
    <text evidence="12">Binds 2 [4Fe-4S] clusters. Binds 1 [4Fe-4S] cluster coordinated with 3 cysteines and an exchangeable S-adenosyl-L-methionine and 1 [4Fe-4S] cluster coordinated with 3 cysteines and the GTP-derived substrate.</text>
</comment>
<feature type="binding site" evidence="12">
    <location>
        <position position="31"/>
    </location>
    <ligand>
        <name>S-adenosyl-L-methionine</name>
        <dbReference type="ChEBI" id="CHEBI:59789"/>
    </ligand>
</feature>
<keyword evidence="2 12" id="KW-0004">4Fe-4S</keyword>
<dbReference type="InterPro" id="IPR040064">
    <property type="entry name" value="MoaA-like"/>
</dbReference>
<evidence type="ECO:0000256" key="1">
    <source>
        <dbReference type="ARBA" id="ARBA00012167"/>
    </source>
</evidence>
<evidence type="ECO:0000256" key="4">
    <source>
        <dbReference type="ARBA" id="ARBA00022723"/>
    </source>
</evidence>
<keyword evidence="3 12" id="KW-0949">S-adenosyl-L-methionine</keyword>
<dbReference type="PROSITE" id="PS51918">
    <property type="entry name" value="RADICAL_SAM"/>
    <property type="match status" value="1"/>
</dbReference>
<comment type="pathway">
    <text evidence="12">Cofactor biosynthesis; molybdopterin biosynthesis.</text>
</comment>
<dbReference type="InterPro" id="IPR000385">
    <property type="entry name" value="MoaA_NifB_PqqE_Fe-S-bd_CS"/>
</dbReference>
<dbReference type="InterPro" id="IPR013785">
    <property type="entry name" value="Aldolase_TIM"/>
</dbReference>
<dbReference type="SFLD" id="SFLDG01383">
    <property type="entry name" value="cyclic_pyranopterin_phosphate"/>
    <property type="match status" value="1"/>
</dbReference>
<dbReference type="InterPro" id="IPR058240">
    <property type="entry name" value="rSAM_sf"/>
</dbReference>
<keyword evidence="9 12" id="KW-0501">Molybdenum cofactor biosynthesis</keyword>